<comment type="caution">
    <text evidence="1">The sequence shown here is derived from an EMBL/GenBank/DDBJ whole genome shotgun (WGS) entry which is preliminary data.</text>
</comment>
<organism evidence="1">
    <name type="scientific">marine sediment metagenome</name>
    <dbReference type="NCBI Taxonomy" id="412755"/>
    <lineage>
        <taxon>unclassified sequences</taxon>
        <taxon>metagenomes</taxon>
        <taxon>ecological metagenomes</taxon>
    </lineage>
</organism>
<gene>
    <name evidence="1" type="ORF">LCGC14_2353200</name>
</gene>
<protein>
    <submittedName>
        <fullName evidence="1">Uncharacterized protein</fullName>
    </submittedName>
</protein>
<dbReference type="EMBL" id="LAZR01034302">
    <property type="protein sequence ID" value="KKL45676.1"/>
    <property type="molecule type" value="Genomic_DNA"/>
</dbReference>
<feature type="non-terminal residue" evidence="1">
    <location>
        <position position="1"/>
    </location>
</feature>
<dbReference type="AlphaFoldDB" id="A0A0F9CW51"/>
<sequence length="36" mass="4037">IMSLIVERLSTLHPLCPLAIRLKELERAVFSLDMGA</sequence>
<proteinExistence type="predicted"/>
<reference evidence="1" key="1">
    <citation type="journal article" date="2015" name="Nature">
        <title>Complex archaea that bridge the gap between prokaryotes and eukaryotes.</title>
        <authorList>
            <person name="Spang A."/>
            <person name="Saw J.H."/>
            <person name="Jorgensen S.L."/>
            <person name="Zaremba-Niedzwiedzka K."/>
            <person name="Martijn J."/>
            <person name="Lind A.E."/>
            <person name="van Eijk R."/>
            <person name="Schleper C."/>
            <person name="Guy L."/>
            <person name="Ettema T.J."/>
        </authorList>
    </citation>
    <scope>NUCLEOTIDE SEQUENCE</scope>
</reference>
<name>A0A0F9CW51_9ZZZZ</name>
<accession>A0A0F9CW51</accession>
<evidence type="ECO:0000313" key="1">
    <source>
        <dbReference type="EMBL" id="KKL45676.1"/>
    </source>
</evidence>